<reference evidence="1" key="3">
    <citation type="submission" date="2025-09" db="UniProtKB">
        <authorList>
            <consortium name="Ensembl"/>
        </authorList>
    </citation>
    <scope>IDENTIFICATION</scope>
</reference>
<dbReference type="Ensembl" id="ENSCSAVT00000018218.1">
    <property type="protein sequence ID" value="ENSCSAVP00000018021.1"/>
    <property type="gene ID" value="ENSCSAVG00000010614.1"/>
</dbReference>
<evidence type="ECO:0000313" key="2">
    <source>
        <dbReference type="Proteomes" id="UP000007875"/>
    </source>
</evidence>
<sequence length="66" mass="7889">MNNFPTLLSTRKRSLQNEKNYFHQAKTNKIMRTCHSVLKMILLSMMTPCLWHLSQNDHAFLKIQQQ</sequence>
<evidence type="ECO:0000313" key="1">
    <source>
        <dbReference type="Ensembl" id="ENSCSAVP00000018021.1"/>
    </source>
</evidence>
<proteinExistence type="predicted"/>
<accession>H2ZKA5</accession>
<dbReference type="HOGENOM" id="CLU_2837730_0_0_1"/>
<protein>
    <submittedName>
        <fullName evidence="1">Uncharacterized protein</fullName>
    </submittedName>
</protein>
<organism evidence="1 2">
    <name type="scientific">Ciona savignyi</name>
    <name type="common">Pacific transparent sea squirt</name>
    <dbReference type="NCBI Taxonomy" id="51511"/>
    <lineage>
        <taxon>Eukaryota</taxon>
        <taxon>Metazoa</taxon>
        <taxon>Chordata</taxon>
        <taxon>Tunicata</taxon>
        <taxon>Ascidiacea</taxon>
        <taxon>Phlebobranchia</taxon>
        <taxon>Cionidae</taxon>
        <taxon>Ciona</taxon>
    </lineage>
</organism>
<dbReference type="AlphaFoldDB" id="H2ZKA5"/>
<keyword evidence="2" id="KW-1185">Reference proteome</keyword>
<reference evidence="2" key="1">
    <citation type="submission" date="2003-08" db="EMBL/GenBank/DDBJ databases">
        <authorList>
            <person name="Birren B."/>
            <person name="Nusbaum C."/>
            <person name="Abebe A."/>
            <person name="Abouelleil A."/>
            <person name="Adekoya E."/>
            <person name="Ait-zahra M."/>
            <person name="Allen N."/>
            <person name="Allen T."/>
            <person name="An P."/>
            <person name="Anderson M."/>
            <person name="Anderson S."/>
            <person name="Arachchi H."/>
            <person name="Armbruster J."/>
            <person name="Bachantsang P."/>
            <person name="Baldwin J."/>
            <person name="Barry A."/>
            <person name="Bayul T."/>
            <person name="Blitshsteyn B."/>
            <person name="Bloom T."/>
            <person name="Blye J."/>
            <person name="Boguslavskiy L."/>
            <person name="Borowsky M."/>
            <person name="Boukhgalter B."/>
            <person name="Brunache A."/>
            <person name="Butler J."/>
            <person name="Calixte N."/>
            <person name="Calvo S."/>
            <person name="Camarata J."/>
            <person name="Campo K."/>
            <person name="Chang J."/>
            <person name="Cheshatsang Y."/>
            <person name="Citroen M."/>
            <person name="Collymore A."/>
            <person name="Considine T."/>
            <person name="Cook A."/>
            <person name="Cooke P."/>
            <person name="Corum B."/>
            <person name="Cuomo C."/>
            <person name="David R."/>
            <person name="Dawoe T."/>
            <person name="Degray S."/>
            <person name="Dodge S."/>
            <person name="Dooley K."/>
            <person name="Dorje P."/>
            <person name="Dorjee K."/>
            <person name="Dorris L."/>
            <person name="Duffey N."/>
            <person name="Dupes A."/>
            <person name="Elkins T."/>
            <person name="Engels R."/>
            <person name="Erickson J."/>
            <person name="Farina A."/>
            <person name="Faro S."/>
            <person name="Ferreira P."/>
            <person name="Fischer H."/>
            <person name="Fitzgerald M."/>
            <person name="Foley K."/>
            <person name="Gage D."/>
            <person name="Galagan J."/>
            <person name="Gearin G."/>
            <person name="Gnerre S."/>
            <person name="Gnirke A."/>
            <person name="Goyette A."/>
            <person name="Graham J."/>
            <person name="Grandbois E."/>
            <person name="Gyaltsen K."/>
            <person name="Hafez N."/>
            <person name="Hagopian D."/>
            <person name="Hagos B."/>
            <person name="Hall J."/>
            <person name="Hatcher B."/>
            <person name="Heller A."/>
            <person name="Higgins H."/>
            <person name="Honan T."/>
            <person name="Horn A."/>
            <person name="Houde N."/>
            <person name="Hughes L."/>
            <person name="Hulme W."/>
            <person name="Husby E."/>
            <person name="Iliev I."/>
            <person name="Jaffe D."/>
            <person name="Jones C."/>
            <person name="Kamal M."/>
            <person name="Kamat A."/>
            <person name="Kamvysselis M."/>
            <person name="Karlsson E."/>
            <person name="Kells C."/>
            <person name="Kieu A."/>
            <person name="Kisner P."/>
            <person name="Kodira C."/>
            <person name="Kulbokas E."/>
            <person name="Labutti K."/>
            <person name="Lama D."/>
            <person name="Landers T."/>
            <person name="Leger J."/>
            <person name="Levine S."/>
            <person name="Lewis D."/>
            <person name="Lewis T."/>
            <person name="Lindblad-toh K."/>
            <person name="Liu X."/>
            <person name="Lokyitsang T."/>
            <person name="Lokyitsang Y."/>
            <person name="Lucien O."/>
            <person name="Lui A."/>
            <person name="Ma L.J."/>
            <person name="Mabbitt R."/>
            <person name="Macdonald J."/>
            <person name="Maclean C."/>
            <person name="Major J."/>
            <person name="Manning J."/>
            <person name="Marabella R."/>
            <person name="Maru K."/>
            <person name="Matthews C."/>
            <person name="Mauceli E."/>
            <person name="Mccarthy M."/>
            <person name="Mcdonough S."/>
            <person name="Mcghee T."/>
            <person name="Meldrim J."/>
            <person name="Meneus L."/>
            <person name="Mesirov J."/>
            <person name="Mihalev A."/>
            <person name="Mihova T."/>
            <person name="Mikkelsen T."/>
            <person name="Mlenga V."/>
            <person name="Moru K."/>
            <person name="Mozes J."/>
            <person name="Mulrain L."/>
            <person name="Munson G."/>
            <person name="Naylor J."/>
            <person name="Newes C."/>
            <person name="Nguyen C."/>
            <person name="Nguyen N."/>
            <person name="Nguyen T."/>
            <person name="Nicol R."/>
            <person name="Nielsen C."/>
            <person name="Nizzari M."/>
            <person name="Norbu C."/>
            <person name="Norbu N."/>
            <person name="O'donnell P."/>
            <person name="Okoawo O."/>
            <person name="O'leary S."/>
            <person name="Omotosho B."/>
            <person name="O'neill K."/>
            <person name="Osman S."/>
            <person name="Parker S."/>
            <person name="Perrin D."/>
            <person name="Phunkhang P."/>
            <person name="Piqani B."/>
            <person name="Purcell S."/>
            <person name="Rachupka T."/>
            <person name="Ramasamy U."/>
            <person name="Rameau R."/>
            <person name="Ray V."/>
            <person name="Raymond C."/>
            <person name="Retta R."/>
            <person name="Richardson S."/>
            <person name="Rise C."/>
            <person name="Rodriguez J."/>
            <person name="Rogers J."/>
            <person name="Rogov P."/>
            <person name="Rutman M."/>
            <person name="Schupbach R."/>
            <person name="Seaman C."/>
            <person name="Settipalli S."/>
            <person name="Sharpe T."/>
            <person name="Sheridan J."/>
            <person name="Sherpa N."/>
            <person name="Shi J."/>
            <person name="Smirnov S."/>
            <person name="Smith C."/>
            <person name="Sougnez C."/>
            <person name="Spencer B."/>
            <person name="Stalker J."/>
            <person name="Stange-thomann N."/>
            <person name="Stavropoulos S."/>
            <person name="Stetson K."/>
            <person name="Stone C."/>
            <person name="Stone S."/>
            <person name="Stubbs M."/>
            <person name="Talamas J."/>
            <person name="Tchuinga P."/>
            <person name="Tenzing P."/>
            <person name="Tesfaye S."/>
            <person name="Theodore J."/>
            <person name="Thoulutsang Y."/>
            <person name="Topham K."/>
            <person name="Towey S."/>
            <person name="Tsamla T."/>
            <person name="Tsomo N."/>
            <person name="Vallee D."/>
            <person name="Vassiliev H."/>
            <person name="Venkataraman V."/>
            <person name="Vinson J."/>
            <person name="Vo A."/>
            <person name="Wade C."/>
            <person name="Wang S."/>
            <person name="Wangchuk T."/>
            <person name="Wangdi T."/>
            <person name="Whittaker C."/>
            <person name="Wilkinson J."/>
            <person name="Wu Y."/>
            <person name="Wyman D."/>
            <person name="Yadav S."/>
            <person name="Yang S."/>
            <person name="Yang X."/>
            <person name="Yeager S."/>
            <person name="Yee E."/>
            <person name="Young G."/>
            <person name="Zainoun J."/>
            <person name="Zembeck L."/>
            <person name="Zimmer A."/>
            <person name="Zody M."/>
            <person name="Lander E."/>
        </authorList>
    </citation>
    <scope>NUCLEOTIDE SEQUENCE [LARGE SCALE GENOMIC DNA]</scope>
</reference>
<name>H2ZKA5_CIOSA</name>
<reference evidence="1" key="2">
    <citation type="submission" date="2025-08" db="UniProtKB">
        <authorList>
            <consortium name="Ensembl"/>
        </authorList>
    </citation>
    <scope>IDENTIFICATION</scope>
</reference>
<dbReference type="InParanoid" id="H2ZKA5"/>
<dbReference type="Proteomes" id="UP000007875">
    <property type="component" value="Unassembled WGS sequence"/>
</dbReference>